<dbReference type="Gene3D" id="2.40.30.10">
    <property type="entry name" value="Translation factors"/>
    <property type="match status" value="1"/>
</dbReference>
<dbReference type="SUPFAM" id="SSF160996">
    <property type="entry name" value="HI0933 insert domain-like"/>
    <property type="match status" value="1"/>
</dbReference>
<dbReference type="EMBL" id="VSSQ01014085">
    <property type="protein sequence ID" value="MPM52905.1"/>
    <property type="molecule type" value="Genomic_DNA"/>
</dbReference>
<protein>
    <recommendedName>
        <fullName evidence="1">RsdA/BaiN/AoA(So)-like insert domain-containing protein</fullName>
    </recommendedName>
</protein>
<dbReference type="AlphaFoldDB" id="A0A645AI72"/>
<comment type="caution">
    <text evidence="2">The sequence shown here is derived from an EMBL/GenBank/DDBJ whole genome shotgun (WGS) entry which is preliminary data.</text>
</comment>
<dbReference type="InterPro" id="IPR055178">
    <property type="entry name" value="RsdA/BaiN/AoA(So)-like_dom"/>
</dbReference>
<sequence length="218" mass="23295">MPPRASLVPLVCAEDWCADVEGLSLRNVRLTVWGEGKKPLFSEQGEMLFTDFGITGPLTLSASAMLRGGEYRAAIDLKPALSPAQLDARILRDFGELQNRDFANALGGLLPKSLIPVIVALSGIAPETKVNSVTRGQRERLGSLLKELPLTITGTRPIEEAIVTAGGVSTKEIDPKTMESKLKKGLYFVGEVLDVDALTGGFNLQIAFSTGRLAGMSV</sequence>
<dbReference type="Pfam" id="PF22780">
    <property type="entry name" value="HI0933_like_1st"/>
    <property type="match status" value="1"/>
</dbReference>
<dbReference type="Gene3D" id="3.50.50.60">
    <property type="entry name" value="FAD/NAD(P)-binding domain"/>
    <property type="match status" value="1"/>
</dbReference>
<name>A0A645AI72_9ZZZZ</name>
<evidence type="ECO:0000313" key="2">
    <source>
        <dbReference type="EMBL" id="MPM52905.1"/>
    </source>
</evidence>
<proteinExistence type="predicted"/>
<dbReference type="InterPro" id="IPR036188">
    <property type="entry name" value="FAD/NAD-bd_sf"/>
</dbReference>
<reference evidence="2" key="1">
    <citation type="submission" date="2019-08" db="EMBL/GenBank/DDBJ databases">
        <authorList>
            <person name="Kucharzyk K."/>
            <person name="Murdoch R.W."/>
            <person name="Higgins S."/>
            <person name="Loffler F."/>
        </authorList>
    </citation>
    <scope>NUCLEOTIDE SEQUENCE</scope>
</reference>
<gene>
    <name evidence="2" type="ORF">SDC9_99669</name>
</gene>
<evidence type="ECO:0000259" key="1">
    <source>
        <dbReference type="Pfam" id="PF22780"/>
    </source>
</evidence>
<accession>A0A645AI72</accession>
<dbReference type="InterPro" id="IPR004792">
    <property type="entry name" value="BaiN-like"/>
</dbReference>
<organism evidence="2">
    <name type="scientific">bioreactor metagenome</name>
    <dbReference type="NCBI Taxonomy" id="1076179"/>
    <lineage>
        <taxon>unclassified sequences</taxon>
        <taxon>metagenomes</taxon>
        <taxon>ecological metagenomes</taxon>
    </lineage>
</organism>
<dbReference type="PANTHER" id="PTHR42887">
    <property type="entry name" value="OS12G0638800 PROTEIN"/>
    <property type="match status" value="1"/>
</dbReference>
<dbReference type="PANTHER" id="PTHR42887:SF2">
    <property type="entry name" value="OS12G0638800 PROTEIN"/>
    <property type="match status" value="1"/>
</dbReference>
<dbReference type="SUPFAM" id="SSF51905">
    <property type="entry name" value="FAD/NAD(P)-binding domain"/>
    <property type="match status" value="1"/>
</dbReference>
<feature type="domain" description="RsdA/BaiN/AoA(So)-like insert" evidence="1">
    <location>
        <begin position="4"/>
        <end position="163"/>
    </location>
</feature>
<dbReference type="NCBIfam" id="TIGR00275">
    <property type="entry name" value="aminoacetone oxidase family FAD-binding enzyme"/>
    <property type="match status" value="1"/>
</dbReference>